<feature type="domain" description="Apple" evidence="2">
    <location>
        <begin position="215"/>
        <end position="296"/>
    </location>
</feature>
<dbReference type="CDD" id="cd01099">
    <property type="entry name" value="PAN_AP_HGF"/>
    <property type="match status" value="1"/>
</dbReference>
<protein>
    <submittedName>
        <fullName evidence="4">Uncharacterized protein</fullName>
    </submittedName>
</protein>
<keyword evidence="1" id="KW-0732">Signal</keyword>
<evidence type="ECO:0000259" key="2">
    <source>
        <dbReference type="PROSITE" id="PS50948"/>
    </source>
</evidence>
<accession>A0A8T0EHG5</accession>
<dbReference type="GO" id="GO:0009653">
    <property type="term" value="P:anatomical structure morphogenesis"/>
    <property type="evidence" value="ECO:0007669"/>
    <property type="project" value="TreeGrafter"/>
</dbReference>
<feature type="domain" description="Apple" evidence="2">
    <location>
        <begin position="120"/>
        <end position="207"/>
    </location>
</feature>
<proteinExistence type="predicted"/>
<dbReference type="PANTHER" id="PTHR47327">
    <property type="entry name" value="FI18240P1-RELATED"/>
    <property type="match status" value="1"/>
</dbReference>
<dbReference type="InterPro" id="IPR003609">
    <property type="entry name" value="Pan_app"/>
</dbReference>
<evidence type="ECO:0000313" key="4">
    <source>
        <dbReference type="EMBL" id="KAF8772971.1"/>
    </source>
</evidence>
<reference evidence="4" key="2">
    <citation type="submission" date="2020-06" db="EMBL/GenBank/DDBJ databases">
        <authorList>
            <person name="Sheffer M."/>
        </authorList>
    </citation>
    <scope>NUCLEOTIDE SEQUENCE</scope>
</reference>
<dbReference type="Gene3D" id="3.50.4.10">
    <property type="entry name" value="Hepatocyte Growth Factor"/>
    <property type="match status" value="2"/>
</dbReference>
<dbReference type="PROSITE" id="PS51034">
    <property type="entry name" value="ZP_2"/>
    <property type="match status" value="1"/>
</dbReference>
<name>A0A8T0EHG5_ARGBR</name>
<comment type="caution">
    <text evidence="4">The sequence shown here is derived from an EMBL/GenBank/DDBJ whole genome shotgun (WGS) entry which is preliminary data.</text>
</comment>
<dbReference type="Proteomes" id="UP000807504">
    <property type="component" value="Unassembled WGS sequence"/>
</dbReference>
<dbReference type="PANTHER" id="PTHR47327:SF2">
    <property type="entry name" value="FI18240P1-RELATED"/>
    <property type="match status" value="1"/>
</dbReference>
<dbReference type="SUPFAM" id="SSF57414">
    <property type="entry name" value="Hairpin loop containing domain-like"/>
    <property type="match status" value="2"/>
</dbReference>
<evidence type="ECO:0000259" key="3">
    <source>
        <dbReference type="PROSITE" id="PS51034"/>
    </source>
</evidence>
<dbReference type="PROSITE" id="PS51257">
    <property type="entry name" value="PROKAR_LIPOPROTEIN"/>
    <property type="match status" value="1"/>
</dbReference>
<evidence type="ECO:0000256" key="1">
    <source>
        <dbReference type="SAM" id="SignalP"/>
    </source>
</evidence>
<dbReference type="AlphaFoldDB" id="A0A8T0EHG5"/>
<sequence length="598" mass="67117">MRGCKNNLRISLSAAVIIACLQSALASGCSSGFITFELITGYVYTSPGDTMELVPGTLKLTDCLSLCNANATCQAINFETGLCVLFSSSANQRPNALTPSQFPVFTIYAHKVCLLGRKRCDRDWMFERVNGYELRDVARSSAIVMSREACMELCLNEIQFQCRSANYNRMTGECFLSDKDRTSLSLTSTNRYFGQSSESVDYLESNCVDDPVRLCEFRKLNGKILKTVDAVYQDVTTLDECRQKCLSVNYRCQSFDYGDPSQHVCRLSHHSVSTLTHIQDPYLDIPGVTTYEISACYNVTIQCKAREMIAKVKTSKVFNGRIYAKSRPNSCVADVANSVDFEIKMAYHDLNCDVKQENFGEFSNDIVIQHHDMIVTNQDLGLSVHCQYDLSNRSVSHGVQLEINGEVDAAGTQSATVSSPNVTMMITDRLEHVRDLPIIIFPFSRRRAEEGEHLREPSRSDRGLLHVPGGPAAAHPRMGHPLAEKKTEQIGRRLHHPQHALLRIAVLHEQETLMVSGRVKWRRITSQGDAECLVQIIRTQHARRNIEESVAELQIVAISLASFIFDSFLCSPVLLCLPKMKQTEQIATFLFSFLDSWL</sequence>
<organism evidence="4 5">
    <name type="scientific">Argiope bruennichi</name>
    <name type="common">Wasp spider</name>
    <name type="synonym">Aranea bruennichi</name>
    <dbReference type="NCBI Taxonomy" id="94029"/>
    <lineage>
        <taxon>Eukaryota</taxon>
        <taxon>Metazoa</taxon>
        <taxon>Ecdysozoa</taxon>
        <taxon>Arthropoda</taxon>
        <taxon>Chelicerata</taxon>
        <taxon>Arachnida</taxon>
        <taxon>Araneae</taxon>
        <taxon>Araneomorphae</taxon>
        <taxon>Entelegynae</taxon>
        <taxon>Araneoidea</taxon>
        <taxon>Araneidae</taxon>
        <taxon>Argiope</taxon>
    </lineage>
</organism>
<keyword evidence="5" id="KW-1185">Reference proteome</keyword>
<gene>
    <name evidence="4" type="ORF">HNY73_015676</name>
</gene>
<dbReference type="EMBL" id="JABXBU010002227">
    <property type="protein sequence ID" value="KAF8772971.1"/>
    <property type="molecule type" value="Genomic_DNA"/>
</dbReference>
<reference evidence="4" key="1">
    <citation type="journal article" date="2020" name="bioRxiv">
        <title>Chromosome-level reference genome of the European wasp spider Argiope bruennichi: a resource for studies on range expansion and evolutionary adaptation.</title>
        <authorList>
            <person name="Sheffer M.M."/>
            <person name="Hoppe A."/>
            <person name="Krehenwinkel H."/>
            <person name="Uhl G."/>
            <person name="Kuss A.W."/>
            <person name="Jensen L."/>
            <person name="Jensen C."/>
            <person name="Gillespie R.G."/>
            <person name="Hoff K.J."/>
            <person name="Prost S."/>
        </authorList>
    </citation>
    <scope>NUCLEOTIDE SEQUENCE</scope>
</reference>
<feature type="chain" id="PRO_5035887310" evidence="1">
    <location>
        <begin position="27"/>
        <end position="598"/>
    </location>
</feature>
<dbReference type="Pfam" id="PF25057">
    <property type="entry name" value="CUT_N"/>
    <property type="match status" value="1"/>
</dbReference>
<feature type="domain" description="Apple" evidence="2">
    <location>
        <begin position="29"/>
        <end position="113"/>
    </location>
</feature>
<dbReference type="InterPro" id="IPR001507">
    <property type="entry name" value="ZP_dom"/>
</dbReference>
<evidence type="ECO:0000313" key="5">
    <source>
        <dbReference type="Proteomes" id="UP000807504"/>
    </source>
</evidence>
<dbReference type="InterPro" id="IPR056953">
    <property type="entry name" value="CUT_N"/>
</dbReference>
<dbReference type="PROSITE" id="PS50948">
    <property type="entry name" value="PAN"/>
    <property type="match status" value="3"/>
</dbReference>
<dbReference type="Pfam" id="PF00024">
    <property type="entry name" value="PAN_1"/>
    <property type="match status" value="3"/>
</dbReference>
<feature type="signal peptide" evidence="1">
    <location>
        <begin position="1"/>
        <end position="26"/>
    </location>
</feature>
<dbReference type="InterPro" id="IPR052774">
    <property type="entry name" value="Celegans_DevNeuronal_Protein"/>
</dbReference>
<feature type="domain" description="ZP" evidence="3">
    <location>
        <begin position="302"/>
        <end position="598"/>
    </location>
</feature>
<dbReference type="SMART" id="SM00473">
    <property type="entry name" value="PAN_AP"/>
    <property type="match status" value="3"/>
</dbReference>